<gene>
    <name evidence="1" type="ORF">HS961_15510</name>
</gene>
<proteinExistence type="predicted"/>
<organism evidence="1 2">
    <name type="scientific">Comamonas piscis</name>
    <dbReference type="NCBI Taxonomy" id="1562974"/>
    <lineage>
        <taxon>Bacteria</taxon>
        <taxon>Pseudomonadati</taxon>
        <taxon>Pseudomonadota</taxon>
        <taxon>Betaproteobacteria</taxon>
        <taxon>Burkholderiales</taxon>
        <taxon>Comamonadaceae</taxon>
        <taxon>Comamonas</taxon>
    </lineage>
</organism>
<dbReference type="EMBL" id="CP058554">
    <property type="protein sequence ID" value="QMV74133.1"/>
    <property type="molecule type" value="Genomic_DNA"/>
</dbReference>
<dbReference type="NCBIfam" id="NF032893">
    <property type="entry name" value="tail-700"/>
    <property type="match status" value="1"/>
</dbReference>
<dbReference type="RefSeq" id="WP_182323486.1">
    <property type="nucleotide sequence ID" value="NZ_CP058554.1"/>
</dbReference>
<dbReference type="Proteomes" id="UP000515240">
    <property type="component" value="Chromosome"/>
</dbReference>
<name>A0A7G5EJF8_9BURK</name>
<keyword evidence="2" id="KW-1185">Reference proteome</keyword>
<reference evidence="1 2" key="1">
    <citation type="journal article" date="2020" name="G3 (Bethesda)">
        <title>CeMbio - The Caenorhabditis elegans Microbiome Resource.</title>
        <authorList>
            <person name="Dirksen P."/>
            <person name="Assie A."/>
            <person name="Zimmermann J."/>
            <person name="Zhang F."/>
            <person name="Tietje A.M."/>
            <person name="Marsh S.A."/>
            <person name="Felix M.A."/>
            <person name="Shapira M."/>
            <person name="Kaleta C."/>
            <person name="Schulenburg H."/>
            <person name="Samuel B."/>
        </authorList>
    </citation>
    <scope>NUCLEOTIDE SEQUENCE [LARGE SCALE GENOMIC DNA]</scope>
    <source>
        <strain evidence="1 2">BIGb0172</strain>
    </source>
</reference>
<dbReference type="KEGG" id="cpis:HS961_15510"/>
<accession>A0A7G5EJF8</accession>
<sequence length="327" mass="35070">MSRPNLARSTVGRLLFTFKQYSLTYLELLNRMFRAGPGGKRAALTMLAVLILASGEEGLPFAQDLDDLIDTAGQMMGFNTNMKRNKRDWAYSMLGKTFGDLALYGVSAQLPLDFSGRLGLGNLIPGTGALRPSNSDSMKSRESTEVLGPIFSLVGQASDAVGAMDEGNAGKAALNLAPTAVRNAAAGIEIMTKGHNTDTRGRKVMDLPKSAGVTKMLGFNPTGNAEKSRATGPLMQDAALLRKRQGQITGKLTQAVVDNDQKALDAALAERDKWNERYPDTPIVIRPSAVKSRAKQAQTDKDLRVLKSVPKTMRAQAVNSMAGADEP</sequence>
<protein>
    <submittedName>
        <fullName evidence="1">PLxRFG domain-containing protein</fullName>
    </submittedName>
</protein>
<evidence type="ECO:0000313" key="1">
    <source>
        <dbReference type="EMBL" id="QMV74133.1"/>
    </source>
</evidence>
<evidence type="ECO:0000313" key="2">
    <source>
        <dbReference type="Proteomes" id="UP000515240"/>
    </source>
</evidence>
<dbReference type="AlphaFoldDB" id="A0A7G5EJF8"/>